<dbReference type="Proteomes" id="UP000466586">
    <property type="component" value="Unassembled WGS sequence"/>
</dbReference>
<dbReference type="AlphaFoldDB" id="A0A7K1Y9R2"/>
<comment type="caution">
    <text evidence="1">The sequence shown here is derived from an EMBL/GenBank/DDBJ whole genome shotgun (WGS) entry which is preliminary data.</text>
</comment>
<dbReference type="EMBL" id="WVHT01000004">
    <property type="protein sequence ID" value="MXV51333.1"/>
    <property type="molecule type" value="Genomic_DNA"/>
</dbReference>
<dbReference type="RefSeq" id="WP_160844510.1">
    <property type="nucleotide sequence ID" value="NZ_WVHT01000004.1"/>
</dbReference>
<accession>A0A7K1Y9R2</accession>
<protein>
    <submittedName>
        <fullName evidence="1">DUF1905 domain-containing protein</fullName>
    </submittedName>
</protein>
<evidence type="ECO:0000313" key="1">
    <source>
        <dbReference type="EMBL" id="MXV51333.1"/>
    </source>
</evidence>
<dbReference type="InterPro" id="IPR037079">
    <property type="entry name" value="AF2212/PG0164-like_sf"/>
</dbReference>
<dbReference type="SUPFAM" id="SSF141694">
    <property type="entry name" value="AF2212/PG0164-like"/>
    <property type="match status" value="1"/>
</dbReference>
<dbReference type="Pfam" id="PF08922">
    <property type="entry name" value="DUF1905"/>
    <property type="match status" value="1"/>
</dbReference>
<gene>
    <name evidence="1" type="ORF">GS399_10165</name>
</gene>
<proteinExistence type="predicted"/>
<keyword evidence="2" id="KW-1185">Reference proteome</keyword>
<dbReference type="Gene3D" id="2.40.30.100">
    <property type="entry name" value="AF2212/PG0164-like"/>
    <property type="match status" value="1"/>
</dbReference>
<reference evidence="1 2" key="1">
    <citation type="submission" date="2019-11" db="EMBL/GenBank/DDBJ databases">
        <title>Pedobacter sp. HMF7647 Genome sequencing and assembly.</title>
        <authorList>
            <person name="Kang H."/>
            <person name="Kim H."/>
            <person name="Joh K."/>
        </authorList>
    </citation>
    <scope>NUCLEOTIDE SEQUENCE [LARGE SCALE GENOMIC DNA]</scope>
    <source>
        <strain evidence="1 2">HMF7647</strain>
    </source>
</reference>
<sequence>MTAQKIKFKAELLLERKTATGIQVPEEIIEQLGNGKRPPVKATINAYTYSSTIGVMDGKFMLPVSASVREKAGVKAGDVVDVELQLDTEPREVEVPADLQQALDENAVAKSFFDTLSNSGKKRFTIPVEQAKAPETRAKRIEKAIADLEKQKKI</sequence>
<dbReference type="Pfam" id="PF13376">
    <property type="entry name" value="OmdA"/>
    <property type="match status" value="1"/>
</dbReference>
<evidence type="ECO:0000313" key="2">
    <source>
        <dbReference type="Proteomes" id="UP000466586"/>
    </source>
</evidence>
<organism evidence="1 2">
    <name type="scientific">Hufsiella arboris</name>
    <dbReference type="NCBI Taxonomy" id="2695275"/>
    <lineage>
        <taxon>Bacteria</taxon>
        <taxon>Pseudomonadati</taxon>
        <taxon>Bacteroidota</taxon>
        <taxon>Sphingobacteriia</taxon>
        <taxon>Sphingobacteriales</taxon>
        <taxon>Sphingobacteriaceae</taxon>
        <taxon>Hufsiella</taxon>
    </lineage>
</organism>
<dbReference type="InterPro" id="IPR015018">
    <property type="entry name" value="DUF1905"/>
</dbReference>
<name>A0A7K1Y9R2_9SPHI</name>